<gene>
    <name evidence="2" type="ORF">P153DRAFT_26765</name>
</gene>
<dbReference type="GeneID" id="54403313"/>
<accession>A0A6A6AA80</accession>
<protein>
    <submittedName>
        <fullName evidence="2">Uncharacterized protein</fullName>
    </submittedName>
</protein>
<evidence type="ECO:0000256" key="1">
    <source>
        <dbReference type="SAM" id="MobiDB-lite"/>
    </source>
</evidence>
<dbReference type="Proteomes" id="UP000799771">
    <property type="component" value="Unassembled WGS sequence"/>
</dbReference>
<dbReference type="AlphaFoldDB" id="A0A6A6AA80"/>
<proteinExistence type="predicted"/>
<feature type="region of interest" description="Disordered" evidence="1">
    <location>
        <begin position="1"/>
        <end position="189"/>
    </location>
</feature>
<sequence>MPPITIHRDAPIAPVVAAKADGVTPQTATDNQAPTRTTPAYAPATTTASSSDPPAPQPGARPLPPTATAQATSPPAPQPSYTAHHITTETRQTGPPPQFTQPPPTDSQLSGRSTVTSTTASKPGPTTLNLGPVASPFQSADTGGPAPTRTSLEHPSGYTQAPDNAPFTSGGGIGEQAHQSENSTAEGGVGATAWNMLAKAGEALKKGEEAAWKAVRNK</sequence>
<dbReference type="OrthoDB" id="5385910at2759"/>
<evidence type="ECO:0000313" key="3">
    <source>
        <dbReference type="Proteomes" id="UP000799771"/>
    </source>
</evidence>
<keyword evidence="3" id="KW-1185">Reference proteome</keyword>
<feature type="compositionally biased region" description="Low complexity" evidence="1">
    <location>
        <begin position="66"/>
        <end position="83"/>
    </location>
</feature>
<feature type="compositionally biased region" description="Low complexity" evidence="1">
    <location>
        <begin position="33"/>
        <end position="52"/>
    </location>
</feature>
<feature type="compositionally biased region" description="Basic and acidic residues" evidence="1">
    <location>
        <begin position="1"/>
        <end position="10"/>
    </location>
</feature>
<organism evidence="2 3">
    <name type="scientific">Dothidotthia symphoricarpi CBS 119687</name>
    <dbReference type="NCBI Taxonomy" id="1392245"/>
    <lineage>
        <taxon>Eukaryota</taxon>
        <taxon>Fungi</taxon>
        <taxon>Dikarya</taxon>
        <taxon>Ascomycota</taxon>
        <taxon>Pezizomycotina</taxon>
        <taxon>Dothideomycetes</taxon>
        <taxon>Pleosporomycetidae</taxon>
        <taxon>Pleosporales</taxon>
        <taxon>Dothidotthiaceae</taxon>
        <taxon>Dothidotthia</taxon>
    </lineage>
</organism>
<dbReference type="RefSeq" id="XP_033523221.1">
    <property type="nucleotide sequence ID" value="XM_033662881.1"/>
</dbReference>
<evidence type="ECO:0000313" key="2">
    <source>
        <dbReference type="EMBL" id="KAF2128832.1"/>
    </source>
</evidence>
<dbReference type="EMBL" id="ML977507">
    <property type="protein sequence ID" value="KAF2128832.1"/>
    <property type="molecule type" value="Genomic_DNA"/>
</dbReference>
<reference evidence="2" key="1">
    <citation type="journal article" date="2020" name="Stud. Mycol.">
        <title>101 Dothideomycetes genomes: a test case for predicting lifestyles and emergence of pathogens.</title>
        <authorList>
            <person name="Haridas S."/>
            <person name="Albert R."/>
            <person name="Binder M."/>
            <person name="Bloem J."/>
            <person name="Labutti K."/>
            <person name="Salamov A."/>
            <person name="Andreopoulos B."/>
            <person name="Baker S."/>
            <person name="Barry K."/>
            <person name="Bills G."/>
            <person name="Bluhm B."/>
            <person name="Cannon C."/>
            <person name="Castanera R."/>
            <person name="Culley D."/>
            <person name="Daum C."/>
            <person name="Ezra D."/>
            <person name="Gonzalez J."/>
            <person name="Henrissat B."/>
            <person name="Kuo A."/>
            <person name="Liang C."/>
            <person name="Lipzen A."/>
            <person name="Lutzoni F."/>
            <person name="Magnuson J."/>
            <person name="Mondo S."/>
            <person name="Nolan M."/>
            <person name="Ohm R."/>
            <person name="Pangilinan J."/>
            <person name="Park H.-J."/>
            <person name="Ramirez L."/>
            <person name="Alfaro M."/>
            <person name="Sun H."/>
            <person name="Tritt A."/>
            <person name="Yoshinaga Y."/>
            <person name="Zwiers L.-H."/>
            <person name="Turgeon B."/>
            <person name="Goodwin S."/>
            <person name="Spatafora J."/>
            <person name="Crous P."/>
            <person name="Grigoriev I."/>
        </authorList>
    </citation>
    <scope>NUCLEOTIDE SEQUENCE</scope>
    <source>
        <strain evidence="2">CBS 119687</strain>
    </source>
</reference>
<feature type="compositionally biased region" description="Pro residues" evidence="1">
    <location>
        <begin position="53"/>
        <end position="65"/>
    </location>
</feature>
<name>A0A6A6AA80_9PLEO</name>
<feature type="compositionally biased region" description="Pro residues" evidence="1">
    <location>
        <begin position="94"/>
        <end position="105"/>
    </location>
</feature>
<feature type="compositionally biased region" description="Polar residues" evidence="1">
    <location>
        <begin position="106"/>
        <end position="129"/>
    </location>
</feature>